<dbReference type="RefSeq" id="WP_408084199.1">
    <property type="nucleotide sequence ID" value="NZ_JBELPZ010000004.1"/>
</dbReference>
<dbReference type="InterPro" id="IPR036661">
    <property type="entry name" value="Luciferase-like_sf"/>
</dbReference>
<keyword evidence="3" id="KW-0560">Oxidoreductase</keyword>
<sequence length="337" mass="37485">METINKKTAYSILELAIVSGGVTIEQTFKNSVDLAQKAEAMGYSRLWLAEHHNMVHVASVATSVLIGHIAGNTKTIRVGSGGIMLPNHSPLIVAEQFGTLGRLYPDRIDLGLGRAPGTDQVTAHAIRSDRMQAVHNFPGEIEQIQEYFSPDNEWSQVRAVVAEGVNVPLYILGSSLDSAHLAAKMGLPYAFASHFATSLLYEALAIYRKEFQPSQYLDKPYTIAGVNVIAADMDDEAERNFTSVIRMFLGILTGKREALQPPMEMTEELMMIQHNPAVREMLKYSFVGRKEAVAKQLDKFLQETGVDELMVVSSLYNHNDRIKSYQILSEIIKERNN</sequence>
<dbReference type="Gene3D" id="3.20.20.30">
    <property type="entry name" value="Luciferase-like domain"/>
    <property type="match status" value="1"/>
</dbReference>
<reference evidence="3 4" key="1">
    <citation type="submission" date="2024-06" db="EMBL/GenBank/DDBJ databases">
        <authorList>
            <person name="Kaempfer P."/>
            <person name="Viver T."/>
        </authorList>
    </citation>
    <scope>NUCLEOTIDE SEQUENCE [LARGE SCALE GENOMIC DNA]</scope>
    <source>
        <strain evidence="3 4">ST-119</strain>
    </source>
</reference>
<dbReference type="InterPro" id="IPR011251">
    <property type="entry name" value="Luciferase-like_dom"/>
</dbReference>
<feature type="domain" description="Luciferase-like" evidence="2">
    <location>
        <begin position="23"/>
        <end position="308"/>
    </location>
</feature>
<evidence type="ECO:0000313" key="3">
    <source>
        <dbReference type="EMBL" id="MFL9843948.1"/>
    </source>
</evidence>
<dbReference type="PANTHER" id="PTHR30137:SF6">
    <property type="entry name" value="LUCIFERASE-LIKE MONOOXYGENASE"/>
    <property type="match status" value="1"/>
</dbReference>
<comment type="caution">
    <text evidence="3">The sequence shown here is derived from an EMBL/GenBank/DDBJ whole genome shotgun (WGS) entry which is preliminary data.</text>
</comment>
<evidence type="ECO:0000259" key="2">
    <source>
        <dbReference type="Pfam" id="PF00296"/>
    </source>
</evidence>
<dbReference type="SUPFAM" id="SSF51679">
    <property type="entry name" value="Bacterial luciferase-like"/>
    <property type="match status" value="1"/>
</dbReference>
<dbReference type="InterPro" id="IPR019949">
    <property type="entry name" value="CmoO-like"/>
</dbReference>
<organism evidence="3 4">
    <name type="scientific">Flavobacterium rhizosphaerae</name>
    <dbReference type="NCBI Taxonomy" id="3163298"/>
    <lineage>
        <taxon>Bacteria</taxon>
        <taxon>Pseudomonadati</taxon>
        <taxon>Bacteroidota</taxon>
        <taxon>Flavobacteriia</taxon>
        <taxon>Flavobacteriales</taxon>
        <taxon>Flavobacteriaceae</taxon>
        <taxon>Flavobacterium</taxon>
    </lineage>
</organism>
<evidence type="ECO:0000256" key="1">
    <source>
        <dbReference type="ARBA" id="ARBA00007789"/>
    </source>
</evidence>
<comment type="similarity">
    <text evidence="1">To bacterial alkanal monooxygenase alpha and beta chains.</text>
</comment>
<gene>
    <name evidence="3" type="ORF">ABS766_05895</name>
</gene>
<dbReference type="InterPro" id="IPR050766">
    <property type="entry name" value="Bact_Lucif_Oxidored"/>
</dbReference>
<name>A0ABW8YY07_9FLAO</name>
<dbReference type="NCBIfam" id="TIGR03558">
    <property type="entry name" value="oxido_grp_1"/>
    <property type="match status" value="1"/>
</dbReference>
<evidence type="ECO:0000313" key="4">
    <source>
        <dbReference type="Proteomes" id="UP001629156"/>
    </source>
</evidence>
<dbReference type="EMBL" id="JBELPZ010000004">
    <property type="protein sequence ID" value="MFL9843948.1"/>
    <property type="molecule type" value="Genomic_DNA"/>
</dbReference>
<dbReference type="EC" id="1.-.-.-" evidence="3"/>
<protein>
    <submittedName>
        <fullName evidence="3">LLM class flavin-dependent oxidoreductase</fullName>
        <ecNumber evidence="3">1.-.-.-</ecNumber>
    </submittedName>
</protein>
<dbReference type="GO" id="GO:0016491">
    <property type="term" value="F:oxidoreductase activity"/>
    <property type="evidence" value="ECO:0007669"/>
    <property type="project" value="UniProtKB-KW"/>
</dbReference>
<dbReference type="PANTHER" id="PTHR30137">
    <property type="entry name" value="LUCIFERASE-LIKE MONOOXYGENASE"/>
    <property type="match status" value="1"/>
</dbReference>
<dbReference type="Proteomes" id="UP001629156">
    <property type="component" value="Unassembled WGS sequence"/>
</dbReference>
<proteinExistence type="predicted"/>
<accession>A0ABW8YY07</accession>
<dbReference type="Pfam" id="PF00296">
    <property type="entry name" value="Bac_luciferase"/>
    <property type="match status" value="1"/>
</dbReference>
<keyword evidence="4" id="KW-1185">Reference proteome</keyword>